<keyword evidence="2" id="KW-1185">Reference proteome</keyword>
<dbReference type="InParanoid" id="A0A177CD32"/>
<dbReference type="EMBL" id="KV441552">
    <property type="protein sequence ID" value="OAG05564.1"/>
    <property type="molecule type" value="Genomic_DNA"/>
</dbReference>
<evidence type="ECO:0000313" key="2">
    <source>
        <dbReference type="Proteomes" id="UP000077069"/>
    </source>
</evidence>
<evidence type="ECO:0000313" key="1">
    <source>
        <dbReference type="EMBL" id="OAG05564.1"/>
    </source>
</evidence>
<protein>
    <submittedName>
        <fullName evidence="1">Uncharacterized protein</fullName>
    </submittedName>
</protein>
<sequence length="223" mass="24271">MHCLVNDIGSPAAVQYRLVGKNFAVAIKKDLLQDQSVIDTFGGLNEVQKVRLLIRHRGAMHANRTGTAANVVTRLAKQMTDELATAGYISPEDIGTKAIAYVCEAQIAGVKFLVEHGREVGLDLGGLNALQVAMRNTRHTEFYEDVASYLREATASANRMQRPGGSGQFHIDDAGLLMDLLHELPAGDASLLLGRIRKADYIAGVTGDYREYHVAPQRTARKG</sequence>
<accession>A0A177CD32</accession>
<name>A0A177CD32_9PLEO</name>
<proteinExistence type="predicted"/>
<dbReference type="Proteomes" id="UP000077069">
    <property type="component" value="Unassembled WGS sequence"/>
</dbReference>
<dbReference type="AlphaFoldDB" id="A0A177CD32"/>
<gene>
    <name evidence="1" type="ORF">CC84DRAFT_1243953</name>
</gene>
<reference evidence="1 2" key="1">
    <citation type="submission" date="2016-05" db="EMBL/GenBank/DDBJ databases">
        <title>Comparative analysis of secretome profiles of manganese(II)-oxidizing ascomycete fungi.</title>
        <authorList>
            <consortium name="DOE Joint Genome Institute"/>
            <person name="Zeiner C.A."/>
            <person name="Purvine S.O."/>
            <person name="Zink E.M."/>
            <person name="Wu S."/>
            <person name="Pasa-Tolic L."/>
            <person name="Chaput D.L."/>
            <person name="Haridas S."/>
            <person name="Grigoriev I.V."/>
            <person name="Santelli C.M."/>
            <person name="Hansel C.M."/>
        </authorList>
    </citation>
    <scope>NUCLEOTIDE SEQUENCE [LARGE SCALE GENOMIC DNA]</scope>
    <source>
        <strain evidence="1 2">AP3s5-JAC2a</strain>
    </source>
</reference>
<dbReference type="RefSeq" id="XP_018035929.1">
    <property type="nucleotide sequence ID" value="XM_018184132.1"/>
</dbReference>
<organism evidence="1 2">
    <name type="scientific">Paraphaeosphaeria sporulosa</name>
    <dbReference type="NCBI Taxonomy" id="1460663"/>
    <lineage>
        <taxon>Eukaryota</taxon>
        <taxon>Fungi</taxon>
        <taxon>Dikarya</taxon>
        <taxon>Ascomycota</taxon>
        <taxon>Pezizomycotina</taxon>
        <taxon>Dothideomycetes</taxon>
        <taxon>Pleosporomycetidae</taxon>
        <taxon>Pleosporales</taxon>
        <taxon>Massarineae</taxon>
        <taxon>Didymosphaeriaceae</taxon>
        <taxon>Paraphaeosphaeria</taxon>
    </lineage>
</organism>
<dbReference type="GeneID" id="28767618"/>
<dbReference type="OrthoDB" id="3671334at2759"/>